<reference evidence="1 2" key="1">
    <citation type="journal article" date="2016" name="Nat. Commun.">
        <title>Thousands of microbial genomes shed light on interconnected biogeochemical processes in an aquifer system.</title>
        <authorList>
            <person name="Anantharaman K."/>
            <person name="Brown C.T."/>
            <person name="Hug L.A."/>
            <person name="Sharon I."/>
            <person name="Castelle C.J."/>
            <person name="Probst A.J."/>
            <person name="Thomas B.C."/>
            <person name="Singh A."/>
            <person name="Wilkins M.J."/>
            <person name="Karaoz U."/>
            <person name="Brodie E.L."/>
            <person name="Williams K.H."/>
            <person name="Hubbard S.S."/>
            <person name="Banfield J.F."/>
        </authorList>
    </citation>
    <scope>NUCLEOTIDE SEQUENCE [LARGE SCALE GENOMIC DNA]</scope>
</reference>
<sequence length="299" mass="34474">MNMNLNIKTLAKGMRVEDKAKLLFADRNKRGETSGKEGLLTPDEEKAIIDDAQDLHQITELNRLNKLFNMSSFLMLDIQTAYLHFKLAEGRLLNMLTGMILVGEGSDALGNAIYDLSSNGYSQEQLEDEKFQVEVDKKAEEFRKKYKRNGLTEIYDYFDPSVGDGSYFDTKTEVLSQPNPLLQRAFMMVIQEIKKFRKQIYNIEYIETKARIDLLSERDKRTLESFTNEIDDFVNLKDHLGLIKMFADFADKGMLKRDGLSEPKFLEAIKNMSKATRLSKKAKIKAESEIEEVIQKQSY</sequence>
<dbReference type="EMBL" id="MGGI01000020">
    <property type="protein sequence ID" value="OGM25738.1"/>
    <property type="molecule type" value="Genomic_DNA"/>
</dbReference>
<dbReference type="AlphaFoldDB" id="A0A1F7YGK7"/>
<organism evidence="1 2">
    <name type="scientific">Candidatus Woesebacteria bacterium RIFCSPHIGHO2_01_FULL_39_28</name>
    <dbReference type="NCBI Taxonomy" id="1802496"/>
    <lineage>
        <taxon>Bacteria</taxon>
        <taxon>Candidatus Woeseibacteriota</taxon>
    </lineage>
</organism>
<dbReference type="Proteomes" id="UP000178851">
    <property type="component" value="Unassembled WGS sequence"/>
</dbReference>
<evidence type="ECO:0000313" key="2">
    <source>
        <dbReference type="Proteomes" id="UP000178851"/>
    </source>
</evidence>
<proteinExistence type="predicted"/>
<protein>
    <submittedName>
        <fullName evidence="1">Uncharacterized protein</fullName>
    </submittedName>
</protein>
<gene>
    <name evidence="1" type="ORF">A2627_01550</name>
</gene>
<evidence type="ECO:0000313" key="1">
    <source>
        <dbReference type="EMBL" id="OGM25738.1"/>
    </source>
</evidence>
<comment type="caution">
    <text evidence="1">The sequence shown here is derived from an EMBL/GenBank/DDBJ whole genome shotgun (WGS) entry which is preliminary data.</text>
</comment>
<name>A0A1F7YGK7_9BACT</name>
<accession>A0A1F7YGK7</accession>